<keyword evidence="2" id="KW-0238">DNA-binding</keyword>
<dbReference type="EMBL" id="JACHOP010000045">
    <property type="protein sequence ID" value="MBB5760344.1"/>
    <property type="molecule type" value="Genomic_DNA"/>
</dbReference>
<protein>
    <submittedName>
        <fullName evidence="2">Putative DNA-binding transcriptional regulator AlpA</fullName>
    </submittedName>
</protein>
<dbReference type="AlphaFoldDB" id="A0A840ZTA7"/>
<evidence type="ECO:0000313" key="2">
    <source>
        <dbReference type="EMBL" id="MBB5760344.1"/>
    </source>
</evidence>
<gene>
    <name evidence="2" type="ORF">HNR00_005093</name>
</gene>
<dbReference type="RefSeq" id="WP_183574229.1">
    <property type="nucleotide sequence ID" value="NZ_JACHOP010000045.1"/>
</dbReference>
<dbReference type="GO" id="GO:0003677">
    <property type="term" value="F:DNA binding"/>
    <property type="evidence" value="ECO:0007669"/>
    <property type="project" value="UniProtKB-KW"/>
</dbReference>
<sequence>MLSCEQAAEYCGCTLSTFDEWRRREIVPGPMPGTTRWDRRAIDRAVDRRSGLAPLDEPDIDEWLAENTKPKHAR</sequence>
<proteinExistence type="predicted"/>
<dbReference type="Proteomes" id="UP000583454">
    <property type="component" value="Unassembled WGS sequence"/>
</dbReference>
<feature type="region of interest" description="Disordered" evidence="1">
    <location>
        <begin position="53"/>
        <end position="74"/>
    </location>
</feature>
<keyword evidence="3" id="KW-1185">Reference proteome</keyword>
<reference evidence="2 3" key="1">
    <citation type="submission" date="2020-08" db="EMBL/GenBank/DDBJ databases">
        <title>Genomic Encyclopedia of Type Strains, Phase IV (KMG-IV): sequencing the most valuable type-strain genomes for metagenomic binning, comparative biology and taxonomic classification.</title>
        <authorList>
            <person name="Goeker M."/>
        </authorList>
    </citation>
    <scope>NUCLEOTIDE SEQUENCE [LARGE SCALE GENOMIC DNA]</scope>
    <source>
        <strain evidence="2 3">DSM 2163</strain>
    </source>
</reference>
<name>A0A840ZTA7_9HYPH</name>
<evidence type="ECO:0000313" key="3">
    <source>
        <dbReference type="Proteomes" id="UP000583454"/>
    </source>
</evidence>
<accession>A0A840ZTA7</accession>
<evidence type="ECO:0000256" key="1">
    <source>
        <dbReference type="SAM" id="MobiDB-lite"/>
    </source>
</evidence>
<organism evidence="2 3">
    <name type="scientific">Methylorubrum rhodinum</name>
    <dbReference type="NCBI Taxonomy" id="29428"/>
    <lineage>
        <taxon>Bacteria</taxon>
        <taxon>Pseudomonadati</taxon>
        <taxon>Pseudomonadota</taxon>
        <taxon>Alphaproteobacteria</taxon>
        <taxon>Hyphomicrobiales</taxon>
        <taxon>Methylobacteriaceae</taxon>
        <taxon>Methylorubrum</taxon>
    </lineage>
</organism>
<comment type="caution">
    <text evidence="2">The sequence shown here is derived from an EMBL/GenBank/DDBJ whole genome shotgun (WGS) entry which is preliminary data.</text>
</comment>